<keyword evidence="3" id="KW-1185">Reference proteome</keyword>
<dbReference type="RefSeq" id="WP_380204307.1">
    <property type="nucleotide sequence ID" value="NZ_JBHTEK010000001.1"/>
</dbReference>
<reference evidence="3" key="1">
    <citation type="journal article" date="2019" name="Int. J. Syst. Evol. Microbiol.">
        <title>The Global Catalogue of Microorganisms (GCM) 10K type strain sequencing project: providing services to taxonomists for standard genome sequencing and annotation.</title>
        <authorList>
            <consortium name="The Broad Institute Genomics Platform"/>
            <consortium name="The Broad Institute Genome Sequencing Center for Infectious Disease"/>
            <person name="Wu L."/>
            <person name="Ma J."/>
        </authorList>
    </citation>
    <scope>NUCLEOTIDE SEQUENCE [LARGE SCALE GENOMIC DNA]</scope>
    <source>
        <strain evidence="3">JCM 19635</strain>
    </source>
</reference>
<name>A0ABW2U7A4_9BACT</name>
<evidence type="ECO:0000313" key="2">
    <source>
        <dbReference type="EMBL" id="MFC7668761.1"/>
    </source>
</evidence>
<evidence type="ECO:0000313" key="3">
    <source>
        <dbReference type="Proteomes" id="UP001596513"/>
    </source>
</evidence>
<accession>A0ABW2U7A4</accession>
<proteinExistence type="predicted"/>
<gene>
    <name evidence="2" type="ORF">ACFQT0_16340</name>
</gene>
<dbReference type="PANTHER" id="PTHR28208:SF3">
    <property type="entry name" value="PHOSPHATIDATE PHOSPHATASE APP1"/>
    <property type="match status" value="1"/>
</dbReference>
<dbReference type="InterPro" id="IPR019236">
    <property type="entry name" value="APP1_cat"/>
</dbReference>
<comment type="caution">
    <text evidence="2">The sequence shown here is derived from an EMBL/GenBank/DDBJ whole genome shotgun (WGS) entry which is preliminary data.</text>
</comment>
<sequence length="387" mass="42814">MKLLDALSSFTEWTDHLLTRSTARAGWLRPLQLEAYRSYGTATKFYIKGRLLADRGLTAQTAADSRWSNFRGMVRRFNSREVPGADLVAELPDGSQHLVTTDDEGYFTLIIEPKALPEPVAYLWYTVPVRVSRLPRQFRAPQTPVQSSAKVLVPPPTAEFGIISDLDDTVFETSATNVLKMLARTLLSNAHSKLPFVGVADFYRRLQRGRNGKPDNPFFYVSSSPWNLYDVLDEFMGIHEMPPGPLLLRDLGISRPKTTPPPGVTGSAAIHFAHKLHEINDVLTTYPHLPFVLLGDSGQEDARIYREVVRRHPGRIHAIYIRDVQVPARALLVGPISEELKGEGVPMLLVADYAVAATHAASLGLIVNQDVTAPAEKGSGSTKETIV</sequence>
<dbReference type="Pfam" id="PF09949">
    <property type="entry name" value="APP1_cat"/>
    <property type="match status" value="1"/>
</dbReference>
<dbReference type="InterPro" id="IPR052935">
    <property type="entry name" value="Mg2+_PAP"/>
</dbReference>
<feature type="domain" description="Phosphatidate phosphatase APP1 catalytic" evidence="1">
    <location>
        <begin position="160"/>
        <end position="323"/>
    </location>
</feature>
<protein>
    <submittedName>
        <fullName evidence="2">App1 family protein</fullName>
    </submittedName>
</protein>
<organism evidence="2 3">
    <name type="scientific">Hymenobacter humi</name>
    <dbReference type="NCBI Taxonomy" id="1411620"/>
    <lineage>
        <taxon>Bacteria</taxon>
        <taxon>Pseudomonadati</taxon>
        <taxon>Bacteroidota</taxon>
        <taxon>Cytophagia</taxon>
        <taxon>Cytophagales</taxon>
        <taxon>Hymenobacteraceae</taxon>
        <taxon>Hymenobacter</taxon>
    </lineage>
</organism>
<evidence type="ECO:0000259" key="1">
    <source>
        <dbReference type="Pfam" id="PF09949"/>
    </source>
</evidence>
<dbReference type="Proteomes" id="UP001596513">
    <property type="component" value="Unassembled WGS sequence"/>
</dbReference>
<dbReference type="PANTHER" id="PTHR28208">
    <property type="entry name" value="PHOSPHATIDATE PHOSPHATASE APP1"/>
    <property type="match status" value="1"/>
</dbReference>
<dbReference type="EMBL" id="JBHTEK010000001">
    <property type="protein sequence ID" value="MFC7668761.1"/>
    <property type="molecule type" value="Genomic_DNA"/>
</dbReference>